<evidence type="ECO:0000256" key="22">
    <source>
        <dbReference type="SAM" id="Phobius"/>
    </source>
</evidence>
<feature type="chain" id="PRO_5044021041" description="non-specific serine/threonine protein kinase" evidence="23">
    <location>
        <begin position="27"/>
        <end position="957"/>
    </location>
</feature>
<comment type="similarity">
    <text evidence="2">Belongs to the protein kinase superfamily. Ser/Thr protein kinase family.</text>
</comment>
<dbReference type="InterPro" id="IPR013210">
    <property type="entry name" value="LRR_N_plant-typ"/>
</dbReference>
<evidence type="ECO:0000259" key="24">
    <source>
        <dbReference type="PROSITE" id="PS50011"/>
    </source>
</evidence>
<evidence type="ECO:0000256" key="1">
    <source>
        <dbReference type="ARBA" id="ARBA00004167"/>
    </source>
</evidence>
<dbReference type="InterPro" id="IPR017441">
    <property type="entry name" value="Protein_kinase_ATP_BS"/>
</dbReference>
<dbReference type="FunFam" id="3.30.200.20:FF:000226">
    <property type="entry name" value="receptor protein kinase TMK1"/>
    <property type="match status" value="1"/>
</dbReference>
<dbReference type="EC" id="2.7.11.1" evidence="3"/>
<keyword evidence="15" id="KW-1015">Disulfide bond</keyword>
<dbReference type="InterPro" id="IPR032675">
    <property type="entry name" value="LRR_dom_sf"/>
</dbReference>
<accession>A0AAU9RAR2</accession>
<proteinExistence type="inferred from homology"/>
<dbReference type="CDD" id="cd14066">
    <property type="entry name" value="STKc_IRAK"/>
    <property type="match status" value="1"/>
</dbReference>
<dbReference type="InterPro" id="IPR011009">
    <property type="entry name" value="Kinase-like_dom_sf"/>
</dbReference>
<feature type="compositionally biased region" description="Low complexity" evidence="21">
    <location>
        <begin position="920"/>
        <end position="932"/>
    </location>
</feature>
<dbReference type="Gene3D" id="1.10.510.10">
    <property type="entry name" value="Transferase(Phosphotransferase) domain 1"/>
    <property type="match status" value="1"/>
</dbReference>
<feature type="domain" description="Protein kinase" evidence="24">
    <location>
        <begin position="597"/>
        <end position="880"/>
    </location>
</feature>
<evidence type="ECO:0000313" key="26">
    <source>
        <dbReference type="Proteomes" id="UP000836841"/>
    </source>
</evidence>
<dbReference type="SUPFAM" id="SSF56112">
    <property type="entry name" value="Protein kinase-like (PK-like)"/>
    <property type="match status" value="1"/>
</dbReference>
<keyword evidence="13 22" id="KW-1133">Transmembrane helix</keyword>
<dbReference type="Proteomes" id="UP000836841">
    <property type="component" value="Chromosome 1"/>
</dbReference>
<evidence type="ECO:0000256" key="11">
    <source>
        <dbReference type="ARBA" id="ARBA00022777"/>
    </source>
</evidence>
<evidence type="ECO:0000256" key="15">
    <source>
        <dbReference type="ARBA" id="ARBA00023157"/>
    </source>
</evidence>
<organism evidence="25 26">
    <name type="scientific">Thlaspi arvense</name>
    <name type="common">Field penny-cress</name>
    <dbReference type="NCBI Taxonomy" id="13288"/>
    <lineage>
        <taxon>Eukaryota</taxon>
        <taxon>Viridiplantae</taxon>
        <taxon>Streptophyta</taxon>
        <taxon>Embryophyta</taxon>
        <taxon>Tracheophyta</taxon>
        <taxon>Spermatophyta</taxon>
        <taxon>Magnoliopsida</taxon>
        <taxon>eudicotyledons</taxon>
        <taxon>Gunneridae</taxon>
        <taxon>Pentapetalae</taxon>
        <taxon>rosids</taxon>
        <taxon>malvids</taxon>
        <taxon>Brassicales</taxon>
        <taxon>Brassicaceae</taxon>
        <taxon>Thlaspideae</taxon>
        <taxon>Thlaspi</taxon>
    </lineage>
</organism>
<dbReference type="AlphaFoldDB" id="A0AAU9RAR2"/>
<keyword evidence="12 20" id="KW-0067">ATP-binding</keyword>
<evidence type="ECO:0000256" key="17">
    <source>
        <dbReference type="ARBA" id="ARBA00023180"/>
    </source>
</evidence>
<keyword evidence="11" id="KW-0418">Kinase</keyword>
<dbReference type="GO" id="GO:0004674">
    <property type="term" value="F:protein serine/threonine kinase activity"/>
    <property type="evidence" value="ECO:0007669"/>
    <property type="project" value="UniProtKB-KW"/>
</dbReference>
<dbReference type="SMART" id="SM00369">
    <property type="entry name" value="LRR_TYP"/>
    <property type="match status" value="5"/>
</dbReference>
<dbReference type="Pfam" id="PF00069">
    <property type="entry name" value="Pkinase"/>
    <property type="match status" value="1"/>
</dbReference>
<evidence type="ECO:0000256" key="10">
    <source>
        <dbReference type="ARBA" id="ARBA00022741"/>
    </source>
</evidence>
<evidence type="ECO:0000256" key="7">
    <source>
        <dbReference type="ARBA" id="ARBA00022692"/>
    </source>
</evidence>
<evidence type="ECO:0000256" key="5">
    <source>
        <dbReference type="ARBA" id="ARBA00022614"/>
    </source>
</evidence>
<dbReference type="InterPro" id="IPR008271">
    <property type="entry name" value="Ser/Thr_kinase_AS"/>
</dbReference>
<dbReference type="PROSITE" id="PS00107">
    <property type="entry name" value="PROTEIN_KINASE_ATP"/>
    <property type="match status" value="1"/>
</dbReference>
<evidence type="ECO:0000256" key="6">
    <source>
        <dbReference type="ARBA" id="ARBA00022679"/>
    </source>
</evidence>
<dbReference type="Pfam" id="PF13855">
    <property type="entry name" value="LRR_8"/>
    <property type="match status" value="1"/>
</dbReference>
<dbReference type="Gene3D" id="3.30.200.20">
    <property type="entry name" value="Phosphorylase Kinase, domain 1"/>
    <property type="match status" value="1"/>
</dbReference>
<keyword evidence="17" id="KW-0325">Glycoprotein</keyword>
<keyword evidence="26" id="KW-1185">Reference proteome</keyword>
<keyword evidence="16" id="KW-0675">Receptor</keyword>
<evidence type="ECO:0000256" key="9">
    <source>
        <dbReference type="ARBA" id="ARBA00022737"/>
    </source>
</evidence>
<evidence type="ECO:0000256" key="18">
    <source>
        <dbReference type="ARBA" id="ARBA00047899"/>
    </source>
</evidence>
<dbReference type="SMART" id="SM00220">
    <property type="entry name" value="S_TKc"/>
    <property type="match status" value="1"/>
</dbReference>
<keyword evidence="4" id="KW-0723">Serine/threonine-protein kinase</keyword>
<keyword evidence="6" id="KW-0808">Transferase</keyword>
<dbReference type="InterPro" id="IPR000719">
    <property type="entry name" value="Prot_kinase_dom"/>
</dbReference>
<keyword evidence="14 22" id="KW-0472">Membrane</keyword>
<evidence type="ECO:0000313" key="25">
    <source>
        <dbReference type="EMBL" id="CAH2036522.1"/>
    </source>
</evidence>
<feature type="compositionally biased region" description="Polar residues" evidence="21">
    <location>
        <begin position="933"/>
        <end position="942"/>
    </location>
</feature>
<keyword evidence="8 23" id="KW-0732">Signal</keyword>
<evidence type="ECO:0000256" key="19">
    <source>
        <dbReference type="ARBA" id="ARBA00048679"/>
    </source>
</evidence>
<evidence type="ECO:0000256" key="13">
    <source>
        <dbReference type="ARBA" id="ARBA00022989"/>
    </source>
</evidence>
<evidence type="ECO:0000256" key="20">
    <source>
        <dbReference type="PROSITE-ProRule" id="PRU10141"/>
    </source>
</evidence>
<dbReference type="EMBL" id="OU466857">
    <property type="protein sequence ID" value="CAH2036522.1"/>
    <property type="molecule type" value="Genomic_DNA"/>
</dbReference>
<comment type="catalytic activity">
    <reaction evidence="19">
        <text>L-seryl-[protein] + ATP = O-phospho-L-seryl-[protein] + ADP + H(+)</text>
        <dbReference type="Rhea" id="RHEA:17989"/>
        <dbReference type="Rhea" id="RHEA-COMP:9863"/>
        <dbReference type="Rhea" id="RHEA-COMP:11604"/>
        <dbReference type="ChEBI" id="CHEBI:15378"/>
        <dbReference type="ChEBI" id="CHEBI:29999"/>
        <dbReference type="ChEBI" id="CHEBI:30616"/>
        <dbReference type="ChEBI" id="CHEBI:83421"/>
        <dbReference type="ChEBI" id="CHEBI:456216"/>
        <dbReference type="EC" id="2.7.11.1"/>
    </reaction>
</comment>
<dbReference type="GO" id="GO:0016020">
    <property type="term" value="C:membrane"/>
    <property type="evidence" value="ECO:0007669"/>
    <property type="project" value="UniProtKB-SubCell"/>
</dbReference>
<evidence type="ECO:0000256" key="8">
    <source>
        <dbReference type="ARBA" id="ARBA00022729"/>
    </source>
</evidence>
<comment type="subcellular location">
    <subcellularLocation>
        <location evidence="1">Membrane</location>
        <topology evidence="1">Single-pass membrane protein</topology>
    </subcellularLocation>
</comment>
<dbReference type="Gene3D" id="3.80.10.10">
    <property type="entry name" value="Ribonuclease Inhibitor"/>
    <property type="match status" value="2"/>
</dbReference>
<dbReference type="InterPro" id="IPR052422">
    <property type="entry name" value="Auxin_Ser/Thr_Kinase"/>
</dbReference>
<feature type="signal peptide" evidence="23">
    <location>
        <begin position="1"/>
        <end position="26"/>
    </location>
</feature>
<dbReference type="Pfam" id="PF00560">
    <property type="entry name" value="LRR_1"/>
    <property type="match status" value="1"/>
</dbReference>
<keyword evidence="9" id="KW-0677">Repeat</keyword>
<evidence type="ECO:0000256" key="2">
    <source>
        <dbReference type="ARBA" id="ARBA00008684"/>
    </source>
</evidence>
<keyword evidence="5" id="KW-0433">Leucine-rich repeat</keyword>
<evidence type="ECO:0000256" key="12">
    <source>
        <dbReference type="ARBA" id="ARBA00022840"/>
    </source>
</evidence>
<keyword evidence="7 22" id="KW-0812">Transmembrane</keyword>
<feature type="binding site" evidence="20">
    <location>
        <position position="625"/>
    </location>
    <ligand>
        <name>ATP</name>
        <dbReference type="ChEBI" id="CHEBI:30616"/>
    </ligand>
</feature>
<comment type="catalytic activity">
    <reaction evidence="18">
        <text>L-threonyl-[protein] + ATP = O-phospho-L-threonyl-[protein] + ADP + H(+)</text>
        <dbReference type="Rhea" id="RHEA:46608"/>
        <dbReference type="Rhea" id="RHEA-COMP:11060"/>
        <dbReference type="Rhea" id="RHEA-COMP:11605"/>
        <dbReference type="ChEBI" id="CHEBI:15378"/>
        <dbReference type="ChEBI" id="CHEBI:30013"/>
        <dbReference type="ChEBI" id="CHEBI:30616"/>
        <dbReference type="ChEBI" id="CHEBI:61977"/>
        <dbReference type="ChEBI" id="CHEBI:456216"/>
        <dbReference type="EC" id="2.7.11.1"/>
    </reaction>
</comment>
<evidence type="ECO:0000256" key="16">
    <source>
        <dbReference type="ARBA" id="ARBA00023170"/>
    </source>
</evidence>
<dbReference type="GO" id="GO:0005524">
    <property type="term" value="F:ATP binding"/>
    <property type="evidence" value="ECO:0007669"/>
    <property type="project" value="UniProtKB-UniRule"/>
</dbReference>
<dbReference type="Pfam" id="PF08263">
    <property type="entry name" value="LRRNT_2"/>
    <property type="match status" value="2"/>
</dbReference>
<dbReference type="FunFam" id="1.10.510.10:FF:000198">
    <property type="entry name" value="receptor protein kinase TMK1"/>
    <property type="match status" value="1"/>
</dbReference>
<evidence type="ECO:0000256" key="3">
    <source>
        <dbReference type="ARBA" id="ARBA00012513"/>
    </source>
</evidence>
<dbReference type="PROSITE" id="PS50011">
    <property type="entry name" value="PROTEIN_KINASE_DOM"/>
    <property type="match status" value="1"/>
</dbReference>
<dbReference type="InterPro" id="IPR001611">
    <property type="entry name" value="Leu-rich_rpt"/>
</dbReference>
<evidence type="ECO:0000256" key="4">
    <source>
        <dbReference type="ARBA" id="ARBA00022527"/>
    </source>
</evidence>
<protein>
    <recommendedName>
        <fullName evidence="3">non-specific serine/threonine protein kinase</fullName>
        <ecNumber evidence="3">2.7.11.1</ecNumber>
    </recommendedName>
</protein>
<evidence type="ECO:0000256" key="23">
    <source>
        <dbReference type="SAM" id="SignalP"/>
    </source>
</evidence>
<dbReference type="InterPro" id="IPR003591">
    <property type="entry name" value="Leu-rich_rpt_typical-subtyp"/>
</dbReference>
<feature type="compositionally biased region" description="Gly residues" evidence="21">
    <location>
        <begin position="465"/>
        <end position="485"/>
    </location>
</feature>
<dbReference type="FunFam" id="3.80.10.10:FF:000190">
    <property type="entry name" value="Receptor-like kinase TMK4"/>
    <property type="match status" value="1"/>
</dbReference>
<dbReference type="SUPFAM" id="SSF52058">
    <property type="entry name" value="L domain-like"/>
    <property type="match status" value="2"/>
</dbReference>
<reference evidence="25 26" key="1">
    <citation type="submission" date="2022-03" db="EMBL/GenBank/DDBJ databases">
        <authorList>
            <person name="Nunn A."/>
            <person name="Chopra R."/>
            <person name="Nunn A."/>
            <person name="Contreras Garrido A."/>
        </authorList>
    </citation>
    <scope>NUCLEOTIDE SEQUENCE [LARGE SCALE GENOMIC DNA]</scope>
</reference>
<feature type="region of interest" description="Disordered" evidence="21">
    <location>
        <begin position="449"/>
        <end position="485"/>
    </location>
</feature>
<dbReference type="PANTHER" id="PTHR47986">
    <property type="entry name" value="OSJNBA0070M12.3 PROTEIN"/>
    <property type="match status" value="1"/>
</dbReference>
<dbReference type="PANTHER" id="PTHR47986:SF24">
    <property type="entry name" value="RECEPTOR-LIKE KINASE TMK3"/>
    <property type="match status" value="1"/>
</dbReference>
<feature type="transmembrane region" description="Helical" evidence="22">
    <location>
        <begin position="493"/>
        <end position="516"/>
    </location>
</feature>
<dbReference type="PROSITE" id="PS00108">
    <property type="entry name" value="PROTEIN_KINASE_ST"/>
    <property type="match status" value="1"/>
</dbReference>
<sequence>MTKSLSRLGFLCFFVFVLCFQNCTVAQNSVEDAKAMQALKSSLNLTSDVDWSNSNPCKWESVQCDGSNRVTRIQLKQKGIRGTLPPDIQKLSELTVLELFLNQISGPIPDLSGLTRLQTLNLHGNLFSAVPKNLFSGMSSLQEVFLEDNPFASWEIPQNIKEATSLQNLTLSNCSITGTIPDLFGSQTLPSLTNLKLSQNFLHGELPASLAGSSIQSLFLNGQMGETKLNGSISILQNLTSLVEISLQANSFTGPIPDLSGLQSLRVFNVRENDLTGIVPQSLTLLKSLTTVNLTNNHLQGPTPVFGKSVGVDIYPKMNSFCQDTAGAPCDPRVDTLLSVAEYLGYPLNLAQSWKGNDPCDSWTGITCSGSNITVLNLRNQGLPGTISPFLANLTSLETINLSGNKLTGSIPKELTTLTKLKTLDVSNNNIYGAVPKFTESVHVVTDGNANIGKDGPVSPAGTPGAPGGGGGSGGASGGGGSGGSGKSSNAKIIVPVVGGVIGALCLVGLGVCLYAKKRKRPARVQSPRGNMVIHPHHSGDNDAIKLTVAASSLNNNGGGSESCYSHSGSGDGDIHVVESGNLVISIQVLRNVTNNFSEENILGRGGFGTVYKGELHDGTKIAVKRMESSVVSDKGLAEFKSEITVLTKMRHRHLVALLGYCLDGSERLLVYEYMPQGTLSQHLFHWKEEGRKPLEWTRRLAIALDVARGVEYLHTLAHQSFIHRDLKPSNILLGDDMRAKVSDFGLVRLAPDGKYSIETRVAGTFGYLAPEYAVTGRVTTKVDIFSLGVILMELITGRKALDESQPEDSVHLVTWFRRIAASKDKDENAFKNAIDPVIKLDEETLASVETVWELAGHCCAREPYQRPDMAHIVNVLSSLTVQWKPTETDADDLYGIDYDLPLPQAVKKWQASEGFSQTVDDSGSSSSVYGSKDNTQTSIPTRPSGFADSFTSVDGR</sequence>
<feature type="region of interest" description="Disordered" evidence="21">
    <location>
        <begin position="917"/>
        <end position="957"/>
    </location>
</feature>
<evidence type="ECO:0000256" key="14">
    <source>
        <dbReference type="ARBA" id="ARBA00023136"/>
    </source>
</evidence>
<evidence type="ECO:0000256" key="21">
    <source>
        <dbReference type="SAM" id="MobiDB-lite"/>
    </source>
</evidence>
<name>A0AAU9RAR2_THLAR</name>
<dbReference type="FunFam" id="3.80.10.10:FF:000129">
    <property type="entry name" value="Leucine-rich repeat receptor-like kinase"/>
    <property type="match status" value="1"/>
</dbReference>
<keyword evidence="10 20" id="KW-0547">Nucleotide-binding</keyword>
<gene>
    <name evidence="25" type="ORF">TAV2_LOCUS3973</name>
</gene>